<dbReference type="STRING" id="1802557.A3A20_02270"/>
<dbReference type="Proteomes" id="UP000178946">
    <property type="component" value="Unassembled WGS sequence"/>
</dbReference>
<evidence type="ECO:0000313" key="3">
    <source>
        <dbReference type="EMBL" id="OGM91737.1"/>
    </source>
</evidence>
<dbReference type="Pfam" id="PF01636">
    <property type="entry name" value="APH"/>
    <property type="match status" value="1"/>
</dbReference>
<dbReference type="InterPro" id="IPR002575">
    <property type="entry name" value="Aminoglycoside_PTrfase"/>
</dbReference>
<accession>A0A1F8DSX5</accession>
<dbReference type="PANTHER" id="PTHR21064">
    <property type="entry name" value="AMINOGLYCOSIDE PHOSPHOTRANSFERASE DOMAIN-CONTAINING PROTEIN-RELATED"/>
    <property type="match status" value="1"/>
</dbReference>
<dbReference type="Gene3D" id="3.90.1200.10">
    <property type="match status" value="1"/>
</dbReference>
<dbReference type="GO" id="GO:0019202">
    <property type="term" value="F:amino acid kinase activity"/>
    <property type="evidence" value="ECO:0007669"/>
    <property type="project" value="TreeGrafter"/>
</dbReference>
<gene>
    <name evidence="3" type="ORF">A3A20_02270</name>
</gene>
<dbReference type="AlphaFoldDB" id="A0A1F8DSX5"/>
<organism evidence="3 4">
    <name type="scientific">Candidatus Wolfebacteria bacterium RIFCSPLOWO2_01_FULL_45_19</name>
    <dbReference type="NCBI Taxonomy" id="1802557"/>
    <lineage>
        <taxon>Bacteria</taxon>
        <taxon>Candidatus Wolfeibacteriota</taxon>
    </lineage>
</organism>
<evidence type="ECO:0000256" key="1">
    <source>
        <dbReference type="ARBA" id="ARBA00038240"/>
    </source>
</evidence>
<dbReference type="InterPro" id="IPR050249">
    <property type="entry name" value="Pseudomonas-type_ThrB"/>
</dbReference>
<comment type="similarity">
    <text evidence="1">Belongs to the pseudomonas-type ThrB family.</text>
</comment>
<protein>
    <recommendedName>
        <fullName evidence="2">Aminoglycoside phosphotransferase domain-containing protein</fullName>
    </recommendedName>
</protein>
<comment type="caution">
    <text evidence="3">The sequence shown here is derived from an EMBL/GenBank/DDBJ whole genome shotgun (WGS) entry which is preliminary data.</text>
</comment>
<feature type="domain" description="Aminoglycoside phosphotransferase" evidence="2">
    <location>
        <begin position="89"/>
        <end position="276"/>
    </location>
</feature>
<sequence>MSILKNFKTLTNPKGVEKILNENRKFIWGEKERAHAMRVSITQSYRDTRSYNLAARYDFRLKPSAGAKKRHSIFALSHSDGRKKYAHAMNDIIFRHFLGAQKQITVPRPYKYVERYRLFLLEYIKGSTLASILVKEKSPRTNHLISLMDWLAHLHGAKVHPKIKRRINFYHLEHNIKVLKERGHKDALAFEKKFKRIKKQMKLWRKSHGTTVVHGDFNPSNVIIKGNSIAVVDFENVYVGDYLIDAANMLSYIIMILRDTGAKKQFMRLYQENRGKLTPSEKRRFSLYVDYFSLLFKTHPLVWGK</sequence>
<proteinExistence type="inferred from homology"/>
<reference evidence="3 4" key="1">
    <citation type="journal article" date="2016" name="Nat. Commun.">
        <title>Thousands of microbial genomes shed light on interconnected biogeochemical processes in an aquifer system.</title>
        <authorList>
            <person name="Anantharaman K."/>
            <person name="Brown C.T."/>
            <person name="Hug L.A."/>
            <person name="Sharon I."/>
            <person name="Castelle C.J."/>
            <person name="Probst A.J."/>
            <person name="Thomas B.C."/>
            <person name="Singh A."/>
            <person name="Wilkins M.J."/>
            <person name="Karaoz U."/>
            <person name="Brodie E.L."/>
            <person name="Williams K.H."/>
            <person name="Hubbard S.S."/>
            <person name="Banfield J.F."/>
        </authorList>
    </citation>
    <scope>NUCLEOTIDE SEQUENCE [LARGE SCALE GENOMIC DNA]</scope>
</reference>
<dbReference type="SUPFAM" id="SSF56112">
    <property type="entry name" value="Protein kinase-like (PK-like)"/>
    <property type="match status" value="1"/>
</dbReference>
<evidence type="ECO:0000259" key="2">
    <source>
        <dbReference type="Pfam" id="PF01636"/>
    </source>
</evidence>
<name>A0A1F8DSX5_9BACT</name>
<dbReference type="EMBL" id="MGIR01000001">
    <property type="protein sequence ID" value="OGM91737.1"/>
    <property type="molecule type" value="Genomic_DNA"/>
</dbReference>
<dbReference type="InterPro" id="IPR011009">
    <property type="entry name" value="Kinase-like_dom_sf"/>
</dbReference>
<evidence type="ECO:0000313" key="4">
    <source>
        <dbReference type="Proteomes" id="UP000178946"/>
    </source>
</evidence>
<dbReference type="PANTHER" id="PTHR21064:SF6">
    <property type="entry name" value="AMINOGLYCOSIDE PHOSPHOTRANSFERASE DOMAIN-CONTAINING PROTEIN"/>
    <property type="match status" value="1"/>
</dbReference>